<evidence type="ECO:0000256" key="2">
    <source>
        <dbReference type="ARBA" id="ARBA00022448"/>
    </source>
</evidence>
<dbReference type="InterPro" id="IPR003593">
    <property type="entry name" value="AAA+_ATPase"/>
</dbReference>
<sequence>MQKPFIHISGLSKVYNKGKANEYPALSDVSLDVKEGDLVSIVGPSGCGKSTLIMIIAGLLEATEGTLEIGGGDGGFDVNRHVGIVFQQSLLLKWRTVLDNVLLPAEFLGLPMREARDRARDLLALVGLQGQEDKYPKQLSGGQQQRVSIARSLVHDPKLVLMDEPFGALDALTREHMNLELLRIWEQSGKTILFVTHGISEAVFLGSKIAVMTSGPARLAKEIDVQLPYPRRLDMKTHEDFGAYAREVYGLLGME</sequence>
<protein>
    <submittedName>
        <fullName evidence="6">ABC transporter ATP-binding protein</fullName>
    </submittedName>
    <submittedName>
        <fullName evidence="7">Taurine import ATP-binding protein TauB</fullName>
    </submittedName>
</protein>
<dbReference type="PROSITE" id="PS50893">
    <property type="entry name" value="ABC_TRANSPORTER_2"/>
    <property type="match status" value="1"/>
</dbReference>
<name>A0A0T5PB34_9RHOB</name>
<keyword evidence="2" id="KW-0813">Transport</keyword>
<reference evidence="6 8" key="1">
    <citation type="submission" date="2015-04" db="EMBL/GenBank/DDBJ databases">
        <title>The draft genome sequence of Roseovarius indicus B108T.</title>
        <authorList>
            <person name="Li G."/>
            <person name="Lai Q."/>
            <person name="Shao Z."/>
            <person name="Yan P."/>
        </authorList>
    </citation>
    <scope>NUCLEOTIDE SEQUENCE [LARGE SCALE GENOMIC DNA]</scope>
    <source>
        <strain evidence="6 8">B108</strain>
    </source>
</reference>
<dbReference type="Proteomes" id="UP000325785">
    <property type="component" value="Chromosome"/>
</dbReference>
<comment type="similarity">
    <text evidence="1">Belongs to the ABC transporter superfamily.</text>
</comment>
<evidence type="ECO:0000313" key="9">
    <source>
        <dbReference type="Proteomes" id="UP000325785"/>
    </source>
</evidence>
<dbReference type="RefSeq" id="WP_057814639.1">
    <property type="nucleotide sequence ID" value="NZ_CP031598.1"/>
</dbReference>
<dbReference type="EMBL" id="CP031598">
    <property type="protein sequence ID" value="QEW25512.1"/>
    <property type="molecule type" value="Genomic_DNA"/>
</dbReference>
<dbReference type="AlphaFoldDB" id="A0A0T5PB34"/>
<dbReference type="InterPro" id="IPR003439">
    <property type="entry name" value="ABC_transporter-like_ATP-bd"/>
</dbReference>
<evidence type="ECO:0000256" key="3">
    <source>
        <dbReference type="ARBA" id="ARBA00022741"/>
    </source>
</evidence>
<evidence type="ECO:0000256" key="4">
    <source>
        <dbReference type="ARBA" id="ARBA00022840"/>
    </source>
</evidence>
<reference evidence="7 9" key="2">
    <citation type="submission" date="2018-08" db="EMBL/GenBank/DDBJ databases">
        <title>Genetic Globetrotter - A new plasmid hitch-hiking vast phylogenetic and geographic distances.</title>
        <authorList>
            <person name="Vollmers J."/>
            <person name="Petersen J."/>
        </authorList>
    </citation>
    <scope>NUCLEOTIDE SEQUENCE [LARGE SCALE GENOMIC DNA]</scope>
    <source>
        <strain evidence="7 9">DSM 26383</strain>
    </source>
</reference>
<dbReference type="OrthoDB" id="9802264at2"/>
<evidence type="ECO:0000313" key="7">
    <source>
        <dbReference type="EMBL" id="QEW25512.1"/>
    </source>
</evidence>
<gene>
    <name evidence="7" type="primary">tauB</name>
    <name evidence="7" type="ORF">RIdsm_01299</name>
    <name evidence="6" type="ORF">XM52_06840</name>
</gene>
<dbReference type="SUPFAM" id="SSF52540">
    <property type="entry name" value="P-loop containing nucleoside triphosphate hydrolases"/>
    <property type="match status" value="1"/>
</dbReference>
<dbReference type="PANTHER" id="PTHR42788">
    <property type="entry name" value="TAURINE IMPORT ATP-BINDING PROTEIN-RELATED"/>
    <property type="match status" value="1"/>
</dbReference>
<feature type="domain" description="ABC transporter" evidence="5">
    <location>
        <begin position="6"/>
        <end position="239"/>
    </location>
</feature>
<evidence type="ECO:0000256" key="1">
    <source>
        <dbReference type="ARBA" id="ARBA00005417"/>
    </source>
</evidence>
<dbReference type="CDD" id="cd03293">
    <property type="entry name" value="ABC_NrtD_SsuB_transporters"/>
    <property type="match status" value="1"/>
</dbReference>
<organism evidence="6 8">
    <name type="scientific">Roseovarius indicus</name>
    <dbReference type="NCBI Taxonomy" id="540747"/>
    <lineage>
        <taxon>Bacteria</taxon>
        <taxon>Pseudomonadati</taxon>
        <taxon>Pseudomonadota</taxon>
        <taxon>Alphaproteobacteria</taxon>
        <taxon>Rhodobacterales</taxon>
        <taxon>Roseobacteraceae</taxon>
        <taxon>Roseovarius</taxon>
    </lineage>
</organism>
<dbReference type="PATRIC" id="fig|540747.5.peg.3730"/>
<evidence type="ECO:0000259" key="5">
    <source>
        <dbReference type="PROSITE" id="PS50893"/>
    </source>
</evidence>
<evidence type="ECO:0000313" key="8">
    <source>
        <dbReference type="Proteomes" id="UP000051401"/>
    </source>
</evidence>
<dbReference type="PROSITE" id="PS00211">
    <property type="entry name" value="ABC_TRANSPORTER_1"/>
    <property type="match status" value="1"/>
</dbReference>
<evidence type="ECO:0000313" key="6">
    <source>
        <dbReference type="EMBL" id="KRS18519.1"/>
    </source>
</evidence>
<dbReference type="GO" id="GO:0016887">
    <property type="term" value="F:ATP hydrolysis activity"/>
    <property type="evidence" value="ECO:0007669"/>
    <property type="project" value="InterPro"/>
</dbReference>
<keyword evidence="8" id="KW-1185">Reference proteome</keyword>
<keyword evidence="3" id="KW-0547">Nucleotide-binding</keyword>
<dbReference type="SMART" id="SM00382">
    <property type="entry name" value="AAA"/>
    <property type="match status" value="1"/>
</dbReference>
<dbReference type="KEGG" id="rid:RIdsm_01299"/>
<accession>A0A0T5PB34</accession>
<dbReference type="PANTHER" id="PTHR42788:SF13">
    <property type="entry name" value="ALIPHATIC SULFONATES IMPORT ATP-BINDING PROTEIN SSUB"/>
    <property type="match status" value="1"/>
</dbReference>
<dbReference type="EMBL" id="LAXI01000003">
    <property type="protein sequence ID" value="KRS18519.1"/>
    <property type="molecule type" value="Genomic_DNA"/>
</dbReference>
<dbReference type="InterPro" id="IPR017871">
    <property type="entry name" value="ABC_transporter-like_CS"/>
</dbReference>
<dbReference type="InterPro" id="IPR050166">
    <property type="entry name" value="ABC_transporter_ATP-bind"/>
</dbReference>
<dbReference type="STRING" id="540747.SAMN04488031_104247"/>
<dbReference type="Pfam" id="PF00005">
    <property type="entry name" value="ABC_tran"/>
    <property type="match status" value="1"/>
</dbReference>
<keyword evidence="4 6" id="KW-0067">ATP-binding</keyword>
<dbReference type="Proteomes" id="UP000051401">
    <property type="component" value="Unassembled WGS sequence"/>
</dbReference>
<proteinExistence type="inferred from homology"/>
<dbReference type="Gene3D" id="3.40.50.300">
    <property type="entry name" value="P-loop containing nucleotide triphosphate hydrolases"/>
    <property type="match status" value="1"/>
</dbReference>
<dbReference type="InterPro" id="IPR027417">
    <property type="entry name" value="P-loop_NTPase"/>
</dbReference>
<dbReference type="GO" id="GO:0005524">
    <property type="term" value="F:ATP binding"/>
    <property type="evidence" value="ECO:0007669"/>
    <property type="project" value="UniProtKB-KW"/>
</dbReference>